<name>A0A2P2P8K1_RHIMU</name>
<evidence type="ECO:0000313" key="2">
    <source>
        <dbReference type="EMBL" id="MBX51090.1"/>
    </source>
</evidence>
<feature type="region of interest" description="Disordered" evidence="1">
    <location>
        <begin position="1"/>
        <end position="42"/>
    </location>
</feature>
<sequence>MHKQKLANIPTETREPEPNSACQQFRKLTRPRWPRKPCATSK</sequence>
<dbReference type="AlphaFoldDB" id="A0A2P2P8K1"/>
<proteinExistence type="predicted"/>
<dbReference type="EMBL" id="GGEC01070606">
    <property type="protein sequence ID" value="MBX51090.1"/>
    <property type="molecule type" value="Transcribed_RNA"/>
</dbReference>
<protein>
    <submittedName>
        <fullName evidence="2">Uncharacterized protein</fullName>
    </submittedName>
</protein>
<evidence type="ECO:0000256" key="1">
    <source>
        <dbReference type="SAM" id="MobiDB-lite"/>
    </source>
</evidence>
<organism evidence="2">
    <name type="scientific">Rhizophora mucronata</name>
    <name type="common">Asiatic mangrove</name>
    <dbReference type="NCBI Taxonomy" id="61149"/>
    <lineage>
        <taxon>Eukaryota</taxon>
        <taxon>Viridiplantae</taxon>
        <taxon>Streptophyta</taxon>
        <taxon>Embryophyta</taxon>
        <taxon>Tracheophyta</taxon>
        <taxon>Spermatophyta</taxon>
        <taxon>Magnoliopsida</taxon>
        <taxon>eudicotyledons</taxon>
        <taxon>Gunneridae</taxon>
        <taxon>Pentapetalae</taxon>
        <taxon>rosids</taxon>
        <taxon>fabids</taxon>
        <taxon>Malpighiales</taxon>
        <taxon>Rhizophoraceae</taxon>
        <taxon>Rhizophora</taxon>
    </lineage>
</organism>
<reference evidence="2" key="1">
    <citation type="submission" date="2018-02" db="EMBL/GenBank/DDBJ databases">
        <title>Rhizophora mucronata_Transcriptome.</title>
        <authorList>
            <person name="Meera S.P."/>
            <person name="Sreeshan A."/>
            <person name="Augustine A."/>
        </authorList>
    </citation>
    <scope>NUCLEOTIDE SEQUENCE</scope>
    <source>
        <tissue evidence="2">Leaf</tissue>
    </source>
</reference>
<accession>A0A2P2P8K1</accession>